<dbReference type="InterPro" id="IPR022627">
    <property type="entry name" value="DUF3502"/>
</dbReference>
<gene>
    <name evidence="4" type="ORF">BEI59_27320</name>
    <name evidence="5" type="ORF">BEI63_15330</name>
</gene>
<keyword evidence="7" id="KW-1185">Reference proteome</keyword>
<dbReference type="InterPro" id="IPR050490">
    <property type="entry name" value="Bact_solute-bd_prot1"/>
</dbReference>
<evidence type="ECO:0000259" key="3">
    <source>
        <dbReference type="Pfam" id="PF12010"/>
    </source>
</evidence>
<dbReference type="PANTHER" id="PTHR43649:SF17">
    <property type="entry name" value="ABC TRANSPORTER SOLUTE BINDING PROTEIN-SUGAR TRANSPORT"/>
    <property type="match status" value="1"/>
</dbReference>
<dbReference type="Proteomes" id="UP000094271">
    <property type="component" value="Unassembled WGS sequence"/>
</dbReference>
<dbReference type="OrthoDB" id="7936627at2"/>
<evidence type="ECO:0000313" key="7">
    <source>
        <dbReference type="Proteomes" id="UP000094869"/>
    </source>
</evidence>
<dbReference type="PANTHER" id="PTHR43649">
    <property type="entry name" value="ARABINOSE-BINDING PROTEIN-RELATED"/>
    <property type="match status" value="1"/>
</dbReference>
<name>A0A1E3U9Z7_9FIRM</name>
<dbReference type="Proteomes" id="UP000094869">
    <property type="component" value="Unassembled WGS sequence"/>
</dbReference>
<dbReference type="EMBL" id="MEHA01000028">
    <property type="protein sequence ID" value="ODR45133.1"/>
    <property type="molecule type" value="Genomic_DNA"/>
</dbReference>
<evidence type="ECO:0000313" key="6">
    <source>
        <dbReference type="Proteomes" id="UP000094271"/>
    </source>
</evidence>
<evidence type="ECO:0000256" key="2">
    <source>
        <dbReference type="SAM" id="SignalP"/>
    </source>
</evidence>
<sequence length="539" mass="59106">MKRKVLGVLLSIMMLGTCILAGCGQENGTAAPEDSQPAAESTGAADESTQAGGESALEYGGNDISEHKELVMYVIGDEPVIADEVEAALNEKLEEKLNCSLDISYIALSDYSQKYSLLLASGENIDIIYTSTWAFYYEEATKGAFTEITDELLSKYMPQTTEGQDSMAFEQAKINGKCYMIPKNSPYVNNAMPVLIRGDLREKYGIDKIDSVEKLEEYFTAVAEKEEGVYPYAAAGDAVEMSMNLFQSRNNLVPMSVGSGKYFGYFYKGENPTPEDVVWQYGTDEYLEYCKLVKSWADKGFWSKNAVSNTTSPLDAFQNGTSASLFWNLDTCESAKNVVDSEHPEWKAELVNVTPGVVHVKGVYTGDGFAVPAVSENVERALMALDVLKFDKECYDICRYGIEGATYNATSDTTYTLGAEQANYAVGNAPISWGLKNDLLERIQGEAGTTQSEIRQELMGDAVSEVTSGFIFDDSSVKSELAAMNEACSQYVPLLELGLVDDLEGTLAELNSKCETAGLEKIREEFLSQFTAYLEGLEK</sequence>
<dbReference type="PROSITE" id="PS51257">
    <property type="entry name" value="PROKAR_LIPOPROTEIN"/>
    <property type="match status" value="1"/>
</dbReference>
<dbReference type="SUPFAM" id="SSF53850">
    <property type="entry name" value="Periplasmic binding protein-like II"/>
    <property type="match status" value="1"/>
</dbReference>
<feature type="signal peptide" evidence="2">
    <location>
        <begin position="1"/>
        <end position="21"/>
    </location>
</feature>
<dbReference type="Gene3D" id="3.40.190.10">
    <property type="entry name" value="Periplasmic binding protein-like II"/>
    <property type="match status" value="2"/>
</dbReference>
<evidence type="ECO:0000313" key="4">
    <source>
        <dbReference type="EMBL" id="ODR45133.1"/>
    </source>
</evidence>
<keyword evidence="2" id="KW-0732">Signal</keyword>
<organism evidence="4 6">
    <name type="scientific">Eisenbergiella tayi</name>
    <dbReference type="NCBI Taxonomy" id="1432052"/>
    <lineage>
        <taxon>Bacteria</taxon>
        <taxon>Bacillati</taxon>
        <taxon>Bacillota</taxon>
        <taxon>Clostridia</taxon>
        <taxon>Lachnospirales</taxon>
        <taxon>Lachnospiraceae</taxon>
        <taxon>Eisenbergiella</taxon>
    </lineage>
</organism>
<evidence type="ECO:0000313" key="5">
    <source>
        <dbReference type="EMBL" id="ODR54352.1"/>
    </source>
</evidence>
<reference evidence="5 7" key="1">
    <citation type="submission" date="2016-08" db="EMBL/GenBank/DDBJ databases">
        <title>Characterization of Isolates of Eisenbergiella tayi Derived from Blood Cultures, Using Whole Genome Sequencing.</title>
        <authorList>
            <person name="Bernier A.-M."/>
            <person name="Burdz T."/>
            <person name="Wiebe D."/>
            <person name="Bernard K."/>
        </authorList>
    </citation>
    <scope>NUCLEOTIDE SEQUENCE [LARGE SCALE GENOMIC DNA]</scope>
    <source>
        <strain evidence="5 7">NML120146</strain>
    </source>
</reference>
<protein>
    <recommendedName>
        <fullName evidence="3">DUF3502 domain-containing protein</fullName>
    </recommendedName>
</protein>
<reference evidence="4 6" key="2">
    <citation type="submission" date="2016-08" db="EMBL/GenBank/DDBJ databases">
        <authorList>
            <person name="Seilhamer J.J."/>
        </authorList>
    </citation>
    <scope>NUCLEOTIDE SEQUENCE [LARGE SCALE GENOMIC DNA]</scope>
    <source>
        <strain evidence="4 6">NML150140-1</strain>
    </source>
</reference>
<accession>A0A1E3U9Z7</accession>
<dbReference type="Pfam" id="PF12010">
    <property type="entry name" value="DUF3502"/>
    <property type="match status" value="1"/>
</dbReference>
<feature type="chain" id="PRO_5039009850" description="DUF3502 domain-containing protein" evidence="2">
    <location>
        <begin position="22"/>
        <end position="539"/>
    </location>
</feature>
<evidence type="ECO:0000256" key="1">
    <source>
        <dbReference type="SAM" id="MobiDB-lite"/>
    </source>
</evidence>
<dbReference type="EMBL" id="MEHD01000025">
    <property type="protein sequence ID" value="ODR54352.1"/>
    <property type="molecule type" value="Genomic_DNA"/>
</dbReference>
<dbReference type="RefSeq" id="WP_069411188.1">
    <property type="nucleotide sequence ID" value="NZ_DAWDRA010000045.1"/>
</dbReference>
<dbReference type="AlphaFoldDB" id="A0A1E3U9Z7"/>
<feature type="region of interest" description="Disordered" evidence="1">
    <location>
        <begin position="29"/>
        <end position="58"/>
    </location>
</feature>
<proteinExistence type="predicted"/>
<comment type="caution">
    <text evidence="4">The sequence shown here is derived from an EMBL/GenBank/DDBJ whole genome shotgun (WGS) entry which is preliminary data.</text>
</comment>
<feature type="domain" description="DUF3502" evidence="3">
    <location>
        <begin position="467"/>
        <end position="534"/>
    </location>
</feature>